<protein>
    <recommendedName>
        <fullName evidence="2">LysM domain-containing protein</fullName>
    </recommendedName>
</protein>
<gene>
    <name evidence="3" type="ORF">skT53_06980</name>
</gene>
<evidence type="ECO:0000313" key="3">
    <source>
        <dbReference type="EMBL" id="BCJ85713.1"/>
    </source>
</evidence>
<dbReference type="PROSITE" id="PS51782">
    <property type="entry name" value="LYSM"/>
    <property type="match status" value="1"/>
</dbReference>
<sequence>MFATYNYSAWRREQSQSGEVKTNRFSKNVMMLFITSCVVLFAAIGLNLVWDKQAYGSQFDSVVVVQPGDTLWSIAKTYYPDQDVQEVVFQIRKHNGLQNTQLPVGLTLRLPQM</sequence>
<reference evidence="3 4" key="1">
    <citation type="submission" date="2020-08" db="EMBL/GenBank/DDBJ databases">
        <title>Complete Genome Sequence of Effusibacillus dendaii Strain skT53, Isolated from Farmland soil.</title>
        <authorList>
            <person name="Konishi T."/>
            <person name="Kawasaki H."/>
        </authorList>
    </citation>
    <scope>NUCLEOTIDE SEQUENCE [LARGE SCALE GENOMIC DNA]</scope>
    <source>
        <strain evidence="4">skT53</strain>
    </source>
</reference>
<name>A0A7I8D6D6_9BACL</name>
<dbReference type="KEGG" id="eff:skT53_06980"/>
<accession>A0A7I8D6D6</accession>
<dbReference type="SUPFAM" id="SSF54106">
    <property type="entry name" value="LysM domain"/>
    <property type="match status" value="1"/>
</dbReference>
<keyword evidence="4" id="KW-1185">Reference proteome</keyword>
<organism evidence="3 4">
    <name type="scientific">Effusibacillus dendaii</name>
    <dbReference type="NCBI Taxonomy" id="2743772"/>
    <lineage>
        <taxon>Bacteria</taxon>
        <taxon>Bacillati</taxon>
        <taxon>Bacillota</taxon>
        <taxon>Bacilli</taxon>
        <taxon>Bacillales</taxon>
        <taxon>Alicyclobacillaceae</taxon>
        <taxon>Effusibacillus</taxon>
    </lineage>
</organism>
<dbReference type="RefSeq" id="WP_200759797.1">
    <property type="nucleotide sequence ID" value="NZ_AP023366.1"/>
</dbReference>
<dbReference type="EMBL" id="AP023366">
    <property type="protein sequence ID" value="BCJ85713.1"/>
    <property type="molecule type" value="Genomic_DNA"/>
</dbReference>
<evidence type="ECO:0000256" key="1">
    <source>
        <dbReference type="SAM" id="Phobius"/>
    </source>
</evidence>
<evidence type="ECO:0000313" key="4">
    <source>
        <dbReference type="Proteomes" id="UP000593802"/>
    </source>
</evidence>
<dbReference type="Pfam" id="PF01476">
    <property type="entry name" value="LysM"/>
    <property type="match status" value="1"/>
</dbReference>
<dbReference type="CDD" id="cd00118">
    <property type="entry name" value="LysM"/>
    <property type="match status" value="1"/>
</dbReference>
<dbReference type="SMART" id="SM00257">
    <property type="entry name" value="LysM"/>
    <property type="match status" value="1"/>
</dbReference>
<dbReference type="InterPro" id="IPR018392">
    <property type="entry name" value="LysM"/>
</dbReference>
<keyword evidence="1" id="KW-1133">Transmembrane helix</keyword>
<feature type="domain" description="LysM" evidence="2">
    <location>
        <begin position="61"/>
        <end position="110"/>
    </location>
</feature>
<evidence type="ECO:0000259" key="2">
    <source>
        <dbReference type="PROSITE" id="PS51782"/>
    </source>
</evidence>
<dbReference type="InterPro" id="IPR036779">
    <property type="entry name" value="LysM_dom_sf"/>
</dbReference>
<dbReference type="Proteomes" id="UP000593802">
    <property type="component" value="Chromosome"/>
</dbReference>
<keyword evidence="1" id="KW-0472">Membrane</keyword>
<proteinExistence type="predicted"/>
<feature type="transmembrane region" description="Helical" evidence="1">
    <location>
        <begin position="29"/>
        <end position="50"/>
    </location>
</feature>
<dbReference type="Gene3D" id="3.10.350.10">
    <property type="entry name" value="LysM domain"/>
    <property type="match status" value="1"/>
</dbReference>
<dbReference type="AlphaFoldDB" id="A0A7I8D6D6"/>
<keyword evidence="1" id="KW-0812">Transmembrane</keyword>